<reference evidence="1 2" key="1">
    <citation type="journal article" date="2019" name="Commun. Biol.">
        <title>The bagworm genome reveals a unique fibroin gene that provides high tensile strength.</title>
        <authorList>
            <person name="Kono N."/>
            <person name="Nakamura H."/>
            <person name="Ohtoshi R."/>
            <person name="Tomita M."/>
            <person name="Numata K."/>
            <person name="Arakawa K."/>
        </authorList>
    </citation>
    <scope>NUCLEOTIDE SEQUENCE [LARGE SCALE GENOMIC DNA]</scope>
</reference>
<organism evidence="1 2">
    <name type="scientific">Eumeta variegata</name>
    <name type="common">Bagworm moth</name>
    <name type="synonym">Eumeta japonica</name>
    <dbReference type="NCBI Taxonomy" id="151549"/>
    <lineage>
        <taxon>Eukaryota</taxon>
        <taxon>Metazoa</taxon>
        <taxon>Ecdysozoa</taxon>
        <taxon>Arthropoda</taxon>
        <taxon>Hexapoda</taxon>
        <taxon>Insecta</taxon>
        <taxon>Pterygota</taxon>
        <taxon>Neoptera</taxon>
        <taxon>Endopterygota</taxon>
        <taxon>Lepidoptera</taxon>
        <taxon>Glossata</taxon>
        <taxon>Ditrysia</taxon>
        <taxon>Tineoidea</taxon>
        <taxon>Psychidae</taxon>
        <taxon>Oiketicinae</taxon>
        <taxon>Eumeta</taxon>
    </lineage>
</organism>
<evidence type="ECO:0000313" key="2">
    <source>
        <dbReference type="Proteomes" id="UP000299102"/>
    </source>
</evidence>
<gene>
    <name evidence="1" type="ORF">EVAR_87133_1</name>
</gene>
<protein>
    <submittedName>
        <fullName evidence="1">Uncharacterized protein</fullName>
    </submittedName>
</protein>
<dbReference type="Proteomes" id="UP000299102">
    <property type="component" value="Unassembled WGS sequence"/>
</dbReference>
<dbReference type="EMBL" id="BGZK01000421">
    <property type="protein sequence ID" value="GBP42582.1"/>
    <property type="molecule type" value="Genomic_DNA"/>
</dbReference>
<accession>A0A4C1VW12</accession>
<proteinExistence type="predicted"/>
<comment type="caution">
    <text evidence="1">The sequence shown here is derived from an EMBL/GenBank/DDBJ whole genome shotgun (WGS) entry which is preliminary data.</text>
</comment>
<evidence type="ECO:0000313" key="1">
    <source>
        <dbReference type="EMBL" id="GBP42582.1"/>
    </source>
</evidence>
<name>A0A4C1VW12_EUMVA</name>
<dbReference type="AlphaFoldDB" id="A0A4C1VW12"/>
<sequence>MPKLNSTKQTNGRRTLLHHHCTFQFDRDQWLRGRTSDRTCARVFAPCSSLHVLNDFKSNLSFLLGGRTLLLHLVGSLSTGNRRKVLRFNFYVRGWRRFSAAFKNTQVYKHASGRRWVRSLNLFISKKIV</sequence>
<keyword evidence="2" id="KW-1185">Reference proteome</keyword>